<dbReference type="AlphaFoldDB" id="A0A939RT00"/>
<dbReference type="Proteomes" id="UP000664209">
    <property type="component" value="Unassembled WGS sequence"/>
</dbReference>
<name>A0A939RT00_9CELL</name>
<evidence type="ECO:0000313" key="7">
    <source>
        <dbReference type="Proteomes" id="UP000664209"/>
    </source>
</evidence>
<protein>
    <recommendedName>
        <fullName evidence="4">Anti-sigma factor antagonist</fullName>
    </recommendedName>
</protein>
<dbReference type="InterPro" id="IPR036513">
    <property type="entry name" value="STAS_dom_sf"/>
</dbReference>
<keyword evidence="7" id="KW-1185">Reference proteome</keyword>
<dbReference type="NCBIfam" id="TIGR00377">
    <property type="entry name" value="ant_ant_sig"/>
    <property type="match status" value="1"/>
</dbReference>
<feature type="domain" description="STAS" evidence="5">
    <location>
        <begin position="3"/>
        <end position="112"/>
    </location>
</feature>
<dbReference type="CDD" id="cd07043">
    <property type="entry name" value="STAS_anti-anti-sigma_factors"/>
    <property type="match status" value="1"/>
</dbReference>
<evidence type="ECO:0000259" key="5">
    <source>
        <dbReference type="PROSITE" id="PS50801"/>
    </source>
</evidence>
<evidence type="ECO:0000256" key="3">
    <source>
        <dbReference type="ARBA" id="ARBA00024670"/>
    </source>
</evidence>
<dbReference type="EMBL" id="JAGEMK010000009">
    <property type="protein sequence ID" value="MBO1753052.1"/>
    <property type="molecule type" value="Genomic_DNA"/>
</dbReference>
<accession>A0A939RT00</accession>
<dbReference type="PROSITE" id="PS50801">
    <property type="entry name" value="STAS"/>
    <property type="match status" value="1"/>
</dbReference>
<dbReference type="InterPro" id="IPR003658">
    <property type="entry name" value="Anti-sigma_ant"/>
</dbReference>
<dbReference type="Gene3D" id="3.30.750.24">
    <property type="entry name" value="STAS domain"/>
    <property type="match status" value="1"/>
</dbReference>
<reference evidence="6" key="1">
    <citation type="submission" date="2021-03" db="EMBL/GenBank/DDBJ databases">
        <title>Actinotalea soli sp. nov., isolated from soil.</title>
        <authorList>
            <person name="Ping W."/>
            <person name="Zhang J."/>
        </authorList>
    </citation>
    <scope>NUCLEOTIDE SEQUENCE</scope>
    <source>
        <strain evidence="6">BY-33</strain>
    </source>
</reference>
<dbReference type="FunFam" id="3.30.750.24:FF:000001">
    <property type="entry name" value="Anti-sigma factor antagonist"/>
    <property type="match status" value="1"/>
</dbReference>
<gene>
    <name evidence="6" type="ORF">J4G33_14665</name>
</gene>
<dbReference type="PANTHER" id="PTHR33495">
    <property type="entry name" value="ANTI-SIGMA FACTOR ANTAGONIST TM_1081-RELATED-RELATED"/>
    <property type="match status" value="1"/>
</dbReference>
<evidence type="ECO:0000256" key="1">
    <source>
        <dbReference type="ARBA" id="ARBA00009013"/>
    </source>
</evidence>
<dbReference type="Pfam" id="PF01740">
    <property type="entry name" value="STAS"/>
    <property type="match status" value="1"/>
</dbReference>
<organism evidence="6 7">
    <name type="scientific">Actinotalea soli</name>
    <dbReference type="NCBI Taxonomy" id="2819234"/>
    <lineage>
        <taxon>Bacteria</taxon>
        <taxon>Bacillati</taxon>
        <taxon>Actinomycetota</taxon>
        <taxon>Actinomycetes</taxon>
        <taxon>Micrococcales</taxon>
        <taxon>Cellulomonadaceae</taxon>
        <taxon>Actinotalea</taxon>
    </lineage>
</organism>
<sequence>MDVSVTSRVVGDRTVVDVTGEIDVYTAPALREELASLIDREHTDLVVDLTAVKFMDSTGLGVLVGALKKVRTIGGDLRLVIDQEKILKVFRITALTQVFTIHASIDEALAEQG</sequence>
<dbReference type="RefSeq" id="WP_208056729.1">
    <property type="nucleotide sequence ID" value="NZ_JAGEMK010000009.1"/>
</dbReference>
<dbReference type="SUPFAM" id="SSF52091">
    <property type="entry name" value="SpoIIaa-like"/>
    <property type="match status" value="1"/>
</dbReference>
<evidence type="ECO:0000256" key="2">
    <source>
        <dbReference type="ARBA" id="ARBA00022553"/>
    </source>
</evidence>
<dbReference type="InterPro" id="IPR002645">
    <property type="entry name" value="STAS_dom"/>
</dbReference>
<comment type="function">
    <text evidence="3">Positive regulator of sigma-B activity. Non-phosphorylated RsbV binds to RsbW, preventing its association with sigma-B. When phosphorylated, releases RsbW, which is then free to complex with and inactivate sigma-B.</text>
</comment>
<evidence type="ECO:0000313" key="6">
    <source>
        <dbReference type="EMBL" id="MBO1753052.1"/>
    </source>
</evidence>
<dbReference type="GO" id="GO:0043856">
    <property type="term" value="F:anti-sigma factor antagonist activity"/>
    <property type="evidence" value="ECO:0007669"/>
    <property type="project" value="InterPro"/>
</dbReference>
<evidence type="ECO:0000256" key="4">
    <source>
        <dbReference type="RuleBase" id="RU003749"/>
    </source>
</evidence>
<dbReference type="PANTHER" id="PTHR33495:SF2">
    <property type="entry name" value="ANTI-SIGMA FACTOR ANTAGONIST TM_1081-RELATED"/>
    <property type="match status" value="1"/>
</dbReference>
<proteinExistence type="inferred from homology"/>
<comment type="similarity">
    <text evidence="1 4">Belongs to the anti-sigma-factor antagonist family.</text>
</comment>
<comment type="caution">
    <text evidence="6">The sequence shown here is derived from an EMBL/GenBank/DDBJ whole genome shotgun (WGS) entry which is preliminary data.</text>
</comment>
<keyword evidence="2" id="KW-0597">Phosphoprotein</keyword>